<accession>A0ABN8B6W0</accession>
<dbReference type="Proteomes" id="UP001153292">
    <property type="component" value="Chromosome 4"/>
</dbReference>
<evidence type="ECO:0000256" key="1">
    <source>
        <dbReference type="SAM" id="MobiDB-lite"/>
    </source>
</evidence>
<feature type="region of interest" description="Disordered" evidence="1">
    <location>
        <begin position="86"/>
        <end position="112"/>
    </location>
</feature>
<evidence type="ECO:0000313" key="3">
    <source>
        <dbReference type="Proteomes" id="UP001153292"/>
    </source>
</evidence>
<dbReference type="EMBL" id="OU963897">
    <property type="protein sequence ID" value="CAH0405202.1"/>
    <property type="molecule type" value="Genomic_DNA"/>
</dbReference>
<evidence type="ECO:0000313" key="2">
    <source>
        <dbReference type="EMBL" id="CAH0405202.1"/>
    </source>
</evidence>
<dbReference type="InterPro" id="IPR013083">
    <property type="entry name" value="Znf_RING/FYVE/PHD"/>
</dbReference>
<organism evidence="2 3">
    <name type="scientific">Chilo suppressalis</name>
    <name type="common">Asiatic rice borer moth</name>
    <dbReference type="NCBI Taxonomy" id="168631"/>
    <lineage>
        <taxon>Eukaryota</taxon>
        <taxon>Metazoa</taxon>
        <taxon>Ecdysozoa</taxon>
        <taxon>Arthropoda</taxon>
        <taxon>Hexapoda</taxon>
        <taxon>Insecta</taxon>
        <taxon>Pterygota</taxon>
        <taxon>Neoptera</taxon>
        <taxon>Endopterygota</taxon>
        <taxon>Lepidoptera</taxon>
        <taxon>Glossata</taxon>
        <taxon>Ditrysia</taxon>
        <taxon>Pyraloidea</taxon>
        <taxon>Crambidae</taxon>
        <taxon>Crambinae</taxon>
        <taxon>Chilo</taxon>
    </lineage>
</organism>
<evidence type="ECO:0008006" key="4">
    <source>
        <dbReference type="Google" id="ProtNLM"/>
    </source>
</evidence>
<reference evidence="2" key="1">
    <citation type="submission" date="2021-12" db="EMBL/GenBank/DDBJ databases">
        <authorList>
            <person name="King R."/>
        </authorList>
    </citation>
    <scope>NUCLEOTIDE SEQUENCE</scope>
</reference>
<proteinExistence type="predicted"/>
<gene>
    <name evidence="2" type="ORF">CHILSU_LOCUS8558</name>
</gene>
<dbReference type="SUPFAM" id="SSF57903">
    <property type="entry name" value="FYVE/PHD zinc finger"/>
    <property type="match status" value="1"/>
</dbReference>
<dbReference type="Gene3D" id="3.30.40.10">
    <property type="entry name" value="Zinc/RING finger domain, C3HC4 (zinc finger)"/>
    <property type="match status" value="1"/>
</dbReference>
<name>A0ABN8B6W0_CHISP</name>
<dbReference type="InterPro" id="IPR011011">
    <property type="entry name" value="Znf_FYVE_PHD"/>
</dbReference>
<feature type="compositionally biased region" description="Polar residues" evidence="1">
    <location>
        <begin position="93"/>
        <end position="107"/>
    </location>
</feature>
<protein>
    <recommendedName>
        <fullName evidence="4">PHD-type domain-containing protein</fullName>
    </recommendedName>
</protein>
<keyword evidence="3" id="KW-1185">Reference proteome</keyword>
<sequence length="199" mass="22292">MSSKVNSKPATCAACIKPLPKNEYLQCSCCKAVYDLDCINMSSQRFHSFYALNKDRKNSWKCPECISKQPKRGNLNTPVRPTVQVQDDDASASPESPTNQGNQNITVRSKVKSPKLSTNKEIITCDLSYSDFSDIDFKQLVMEELRAIRLAVTGLTSAIESQNLRLNVLEAKMDSYETKMYACLKRLERIVASPPPCLV</sequence>